<protein>
    <submittedName>
        <fullName evidence="2">Uncharacterized protein</fullName>
    </submittedName>
</protein>
<dbReference type="InterPro" id="IPR010239">
    <property type="entry name" value="CHP02001"/>
</dbReference>
<keyword evidence="3" id="KW-1185">Reference proteome</keyword>
<dbReference type="RefSeq" id="WP_010100713.1">
    <property type="nucleotide sequence ID" value="NZ_QZCV01000002.1"/>
</dbReference>
<sequence>MLPCPIKSQGLAFLALLALALPAHAELSGNISLTSNYKFRGQDQNVSKNKPFKPAIQGGLDYSFGESGFYVGNWNSSVKWLPGNSIETDLYGGYKLKAGGADLDVGLMAYVYPGNSSGNTFETYGGATFGPFSAKYSHTLSRDYFGFAGVGLRGRNTGYLNLACAQEIAPRFTLRTALGWTRFGGSISAPNYIDYSLGGAYDFGSGLSLGAALVGANKKYFFGPVNKSRVLATLTKTL</sequence>
<accession>A0ABT3KZ56</accession>
<dbReference type="Pfam" id="PF09694">
    <property type="entry name" value="Gcw_chp"/>
    <property type="match status" value="1"/>
</dbReference>
<comment type="caution">
    <text evidence="2">The sequence shown here is derived from an EMBL/GenBank/DDBJ whole genome shotgun (WGS) entry which is preliminary data.</text>
</comment>
<evidence type="ECO:0000256" key="1">
    <source>
        <dbReference type="SAM" id="SignalP"/>
    </source>
</evidence>
<organism evidence="2 3">
    <name type="scientific">Verminephrobacter aporrectodeae subsp. tuberculatae</name>
    <dbReference type="NCBI Taxonomy" id="1110392"/>
    <lineage>
        <taxon>Bacteria</taxon>
        <taxon>Pseudomonadati</taxon>
        <taxon>Pseudomonadota</taxon>
        <taxon>Betaproteobacteria</taxon>
        <taxon>Burkholderiales</taxon>
        <taxon>Comamonadaceae</taxon>
        <taxon>Verminephrobacter</taxon>
    </lineage>
</organism>
<evidence type="ECO:0000313" key="3">
    <source>
        <dbReference type="Proteomes" id="UP001208935"/>
    </source>
</evidence>
<feature type="signal peptide" evidence="1">
    <location>
        <begin position="1"/>
        <end position="25"/>
    </location>
</feature>
<dbReference type="NCBIfam" id="TIGR02001">
    <property type="entry name" value="gcw_chp"/>
    <property type="match status" value="1"/>
</dbReference>
<dbReference type="Proteomes" id="UP001208935">
    <property type="component" value="Unassembled WGS sequence"/>
</dbReference>
<dbReference type="EMBL" id="QZCW01000006">
    <property type="protein sequence ID" value="MCW5323604.1"/>
    <property type="molecule type" value="Genomic_DNA"/>
</dbReference>
<keyword evidence="1" id="KW-0732">Signal</keyword>
<reference evidence="3" key="1">
    <citation type="submission" date="2023-07" db="EMBL/GenBank/DDBJ databases">
        <title>Verminephrobacter genomes.</title>
        <authorList>
            <person name="Lund M.B."/>
        </authorList>
    </citation>
    <scope>NUCLEOTIDE SEQUENCE [LARGE SCALE GENOMIC DNA]</scope>
    <source>
        <strain evidence="3">AtM5-05</strain>
    </source>
</reference>
<dbReference type="GeneID" id="77319402"/>
<name>A0ABT3KZ56_9BURK</name>
<gene>
    <name evidence="2" type="ORF">D5039_21365</name>
</gene>
<feature type="chain" id="PRO_5046194067" evidence="1">
    <location>
        <begin position="26"/>
        <end position="238"/>
    </location>
</feature>
<proteinExistence type="predicted"/>
<evidence type="ECO:0000313" key="2">
    <source>
        <dbReference type="EMBL" id="MCW5323604.1"/>
    </source>
</evidence>